<dbReference type="Proteomes" id="UP000006556">
    <property type="component" value="Chromosome"/>
</dbReference>
<dbReference type="PROSITE" id="PS51202">
    <property type="entry name" value="RCK_C"/>
    <property type="match status" value="1"/>
</dbReference>
<dbReference type="eggNOG" id="COG0490">
    <property type="taxonomic scope" value="Bacteria"/>
</dbReference>
<dbReference type="GO" id="GO:0008324">
    <property type="term" value="F:monoatomic cation transmembrane transporter activity"/>
    <property type="evidence" value="ECO:0007669"/>
    <property type="project" value="InterPro"/>
</dbReference>
<evidence type="ECO:0000313" key="2">
    <source>
        <dbReference type="EMBL" id="BAF59643.1"/>
    </source>
</evidence>
<gene>
    <name evidence="2" type="primary">Kch</name>
    <name evidence="2" type="ordered locus">PTH_1462</name>
</gene>
<dbReference type="Pfam" id="PF02080">
    <property type="entry name" value="TrkA_C"/>
    <property type="match status" value="1"/>
</dbReference>
<keyword evidence="3" id="KW-1185">Reference proteome</keyword>
<sequence length="100" mass="10902">MALVSLKPASVAFVQTLIEERDINLNLEELSLSEKSPIVGKELRESRIREKFGVLVLAIKRGEESIINPEPVEKLMAGDLLIVCGTAENLTSLEKVAAGE</sequence>
<proteinExistence type="predicted"/>
<dbReference type="KEGG" id="pth:PTH_1462"/>
<dbReference type="Gene3D" id="3.30.70.1450">
    <property type="entry name" value="Regulator of K+ conductance, C-terminal domain"/>
    <property type="match status" value="1"/>
</dbReference>
<dbReference type="AlphaFoldDB" id="A5D2A0"/>
<dbReference type="PANTHER" id="PTHR43833">
    <property type="entry name" value="POTASSIUM CHANNEL PROTEIN 2-RELATED-RELATED"/>
    <property type="match status" value="1"/>
</dbReference>
<dbReference type="EMBL" id="AP009389">
    <property type="protein sequence ID" value="BAF59643.1"/>
    <property type="molecule type" value="Genomic_DNA"/>
</dbReference>
<dbReference type="STRING" id="370438.PTH_1462"/>
<feature type="domain" description="RCK C-terminal" evidence="1">
    <location>
        <begin position="15"/>
        <end position="99"/>
    </location>
</feature>
<dbReference type="SUPFAM" id="SSF116726">
    <property type="entry name" value="TrkA C-terminal domain-like"/>
    <property type="match status" value="1"/>
</dbReference>
<dbReference type="PANTHER" id="PTHR43833:SF9">
    <property type="entry name" value="POTASSIUM CHANNEL PROTEIN YUGO-RELATED"/>
    <property type="match status" value="1"/>
</dbReference>
<dbReference type="InterPro" id="IPR006037">
    <property type="entry name" value="RCK_C"/>
</dbReference>
<protein>
    <submittedName>
        <fullName evidence="2">Kef-type K+ transport systems, predicted NAD-binding component</fullName>
    </submittedName>
</protein>
<dbReference type="HOGENOM" id="CLU_2303264_0_0_9"/>
<organism evidence="2 3">
    <name type="scientific">Pelotomaculum thermopropionicum (strain DSM 13744 / JCM 10971 / SI)</name>
    <dbReference type="NCBI Taxonomy" id="370438"/>
    <lineage>
        <taxon>Bacteria</taxon>
        <taxon>Bacillati</taxon>
        <taxon>Bacillota</taxon>
        <taxon>Clostridia</taxon>
        <taxon>Eubacteriales</taxon>
        <taxon>Desulfotomaculaceae</taxon>
        <taxon>Pelotomaculum</taxon>
    </lineage>
</organism>
<dbReference type="InterPro" id="IPR050721">
    <property type="entry name" value="Trk_Ktr_HKT_K-transport"/>
</dbReference>
<evidence type="ECO:0000259" key="1">
    <source>
        <dbReference type="PROSITE" id="PS51202"/>
    </source>
</evidence>
<reference evidence="3" key="1">
    <citation type="journal article" date="2008" name="Genome Res.">
        <title>The genome of Pelotomaculum thermopropionicum reveals niche-associated evolution in anaerobic microbiota.</title>
        <authorList>
            <person name="Kosaka T."/>
            <person name="Kato S."/>
            <person name="Shimoyama T."/>
            <person name="Ishii S."/>
            <person name="Abe T."/>
            <person name="Watanabe K."/>
        </authorList>
    </citation>
    <scope>NUCLEOTIDE SEQUENCE [LARGE SCALE GENOMIC DNA]</scope>
    <source>
        <strain evidence="3">DSM 13744 / JCM 10971 / SI</strain>
    </source>
</reference>
<accession>A5D2A0</accession>
<name>A5D2A0_PELTS</name>
<dbReference type="GO" id="GO:0006813">
    <property type="term" value="P:potassium ion transport"/>
    <property type="evidence" value="ECO:0007669"/>
    <property type="project" value="InterPro"/>
</dbReference>
<evidence type="ECO:0000313" key="3">
    <source>
        <dbReference type="Proteomes" id="UP000006556"/>
    </source>
</evidence>
<dbReference type="InterPro" id="IPR036721">
    <property type="entry name" value="RCK_C_sf"/>
</dbReference>